<dbReference type="InterPro" id="IPR027417">
    <property type="entry name" value="P-loop_NTPase"/>
</dbReference>
<evidence type="ECO:0000256" key="1">
    <source>
        <dbReference type="ARBA" id="ARBA00022737"/>
    </source>
</evidence>
<proteinExistence type="predicted"/>
<evidence type="ECO:0000259" key="3">
    <source>
        <dbReference type="Pfam" id="PF24883"/>
    </source>
</evidence>
<evidence type="ECO:0000256" key="2">
    <source>
        <dbReference type="PROSITE-ProRule" id="PRU00023"/>
    </source>
</evidence>
<organism evidence="4 5">
    <name type="scientific">Elasticomyces elasticus</name>
    <dbReference type="NCBI Taxonomy" id="574655"/>
    <lineage>
        <taxon>Eukaryota</taxon>
        <taxon>Fungi</taxon>
        <taxon>Dikarya</taxon>
        <taxon>Ascomycota</taxon>
        <taxon>Pezizomycotina</taxon>
        <taxon>Dothideomycetes</taxon>
        <taxon>Dothideomycetidae</taxon>
        <taxon>Mycosphaerellales</taxon>
        <taxon>Teratosphaeriaceae</taxon>
        <taxon>Elasticomyces</taxon>
    </lineage>
</organism>
<dbReference type="EMBL" id="JAVRQU010000024">
    <property type="protein sequence ID" value="KAK5690619.1"/>
    <property type="molecule type" value="Genomic_DNA"/>
</dbReference>
<dbReference type="InterPro" id="IPR036770">
    <property type="entry name" value="Ankyrin_rpt-contain_sf"/>
</dbReference>
<sequence>MAEASAVIGILSFGIQVCQGITKYYGAWRDCPEEVSSTSNTIDSLRTIFVQFKDILADTQLEQDTRTLVEERVSACLAGLRKLEAENKQFGSSKPSKFQMAIHRLSYPFKQDTLDRLKKVVGGLLGQLSIALQVLDIRAGSRHHEEFSAAIADTQRAIEKVCTEVYVVRDLVDSVRGQHQTVLDLANANHADTITHLERLRLDAQQTSKHVRQLLSDAEAAKLERILTWIRAPDVTSNHNAACLRRHPGTGQWFLDSADYLSWKYGGTARLWLHGKIGCCKTVLASTIIEDMRSHCRAYPNCSLAYFYITFSDDKKQSWEDILRALVMQLSQGHSPVQVLVDAFDREYGHGLTVRDLERALVEILTVACCEGRSVFVVVDGLDESPDTLDHRVAVYEGLSRLSESCDGVHFLVTSRRYADVERFMGGWGALFVKVSVAFVNEDIKSFVQCQLATNPGFSSVDDCSRFLITEKLSGNPGGMFRWAALHLEALRRLPVKTRKRIEKALSILPPTLSATYEQMLSDIPDDCAVQVAHCLLWLAASPRPLALYELAEAMRVDPNKPDVTVLDLDALDVSDMVEIMSGMVVTRHIRRVCKRCRSTITGKYFICRVCSDSFYNICEPCRDSGEVCKDTSHVLVPHDTLRVELAHASVEEFLLGCGAKAERARRFLIDKAKRTSIVSTVIDRPDVYGRTALHLAMKEDSIEKLQLLLAQGANANVAILGSGATPLHVAVGFGDARYVKALLASGADVNALDDEEDTALTAAIMLGCIKQIAPEYTSPSFARSRAFRNNGAVRADYDECARLLLQNGADPNLGLPFVWAAGCGRAAMVRLLLDNGADANSQISSWATDKLQTAVIERSCDDEAMNFLAHGVKTANIIWYGWTALHLLCSGGWVRAIEELCDLKDITSQLLLEERYAAVLDVLLTQEGADINMPDSVGCTLLMAACEDKHSSFIERLLDQGSDLDARDDRGWTALFHAVRKGRLLIVELLITRGARVNIVAWLRCEDFEYRRGSLRGAASAWEEYCILDILVANGAKLRHDMDEVECGCDIPRPPSDALRRRRSWPQHLDLPSPGIIGNLLPLKIIGDLEGEESRCNVPCPPPKAPKRQRSWPHYPDSPPVEVIDDTDEEESEWDVPHFPWRAPRRRRSWPQFWDTGPLETRPSASVAPYRPWRVDEEIRWDNYDIPYNNHRIWWDGVRYSARMRSLSLVEECI</sequence>
<dbReference type="PRINTS" id="PR01415">
    <property type="entry name" value="ANKYRIN"/>
</dbReference>
<dbReference type="InterPro" id="IPR002110">
    <property type="entry name" value="Ankyrin_rpt"/>
</dbReference>
<protein>
    <recommendedName>
        <fullName evidence="3">Nephrocystin 3-like N-terminal domain-containing protein</fullName>
    </recommendedName>
</protein>
<reference evidence="4" key="1">
    <citation type="submission" date="2023-08" db="EMBL/GenBank/DDBJ databases">
        <title>Black Yeasts Isolated from many extreme environments.</title>
        <authorList>
            <person name="Coleine C."/>
            <person name="Stajich J.E."/>
            <person name="Selbmann L."/>
        </authorList>
    </citation>
    <scope>NUCLEOTIDE SEQUENCE</scope>
    <source>
        <strain evidence="4">CCFEE 5810</strain>
    </source>
</reference>
<name>A0AAN7VZC1_9PEZI</name>
<dbReference type="Gene3D" id="3.40.50.300">
    <property type="entry name" value="P-loop containing nucleotide triphosphate hydrolases"/>
    <property type="match status" value="1"/>
</dbReference>
<dbReference type="AlphaFoldDB" id="A0AAN7VZC1"/>
<comment type="caution">
    <text evidence="4">The sequence shown here is derived from an EMBL/GenBank/DDBJ whole genome shotgun (WGS) entry which is preliminary data.</text>
</comment>
<accession>A0AAN7VZC1</accession>
<dbReference type="SMART" id="SM00248">
    <property type="entry name" value="ANK"/>
    <property type="match status" value="7"/>
</dbReference>
<dbReference type="PANTHER" id="PTHR10039:SF16">
    <property type="entry name" value="GPI INOSITOL-DEACYLASE"/>
    <property type="match status" value="1"/>
</dbReference>
<feature type="repeat" description="ANK" evidence="2">
    <location>
        <begin position="971"/>
        <end position="1003"/>
    </location>
</feature>
<dbReference type="Gene3D" id="1.25.40.20">
    <property type="entry name" value="Ankyrin repeat-containing domain"/>
    <property type="match status" value="3"/>
</dbReference>
<keyword evidence="2" id="KW-0040">ANK repeat</keyword>
<keyword evidence="1" id="KW-0677">Repeat</keyword>
<dbReference type="SUPFAM" id="SSF52540">
    <property type="entry name" value="P-loop containing nucleoside triphosphate hydrolases"/>
    <property type="match status" value="1"/>
</dbReference>
<dbReference type="SUPFAM" id="SSF57850">
    <property type="entry name" value="RING/U-box"/>
    <property type="match status" value="1"/>
</dbReference>
<dbReference type="Pfam" id="PF12796">
    <property type="entry name" value="Ank_2"/>
    <property type="match status" value="2"/>
</dbReference>
<feature type="repeat" description="ANK" evidence="2">
    <location>
        <begin position="689"/>
        <end position="718"/>
    </location>
</feature>
<evidence type="ECO:0000313" key="5">
    <source>
        <dbReference type="Proteomes" id="UP001310594"/>
    </source>
</evidence>
<dbReference type="PANTHER" id="PTHR10039">
    <property type="entry name" value="AMELOGENIN"/>
    <property type="match status" value="1"/>
</dbReference>
<dbReference type="PROSITE" id="PS50297">
    <property type="entry name" value="ANK_REP_REGION"/>
    <property type="match status" value="4"/>
</dbReference>
<feature type="repeat" description="ANK" evidence="2">
    <location>
        <begin position="723"/>
        <end position="755"/>
    </location>
</feature>
<dbReference type="Pfam" id="PF24883">
    <property type="entry name" value="NPHP3_N"/>
    <property type="match status" value="1"/>
</dbReference>
<dbReference type="InterPro" id="IPR056884">
    <property type="entry name" value="NPHP3-like_N"/>
</dbReference>
<feature type="domain" description="Nephrocystin 3-like N-terminal" evidence="3">
    <location>
        <begin position="249"/>
        <end position="416"/>
    </location>
</feature>
<dbReference type="Proteomes" id="UP001310594">
    <property type="component" value="Unassembled WGS sequence"/>
</dbReference>
<dbReference type="PROSITE" id="PS50088">
    <property type="entry name" value="ANK_REPEAT"/>
    <property type="match status" value="4"/>
</dbReference>
<dbReference type="SUPFAM" id="SSF48403">
    <property type="entry name" value="Ankyrin repeat"/>
    <property type="match status" value="1"/>
</dbReference>
<gene>
    <name evidence="4" type="ORF">LTR97_012175</name>
</gene>
<evidence type="ECO:0000313" key="4">
    <source>
        <dbReference type="EMBL" id="KAK5690619.1"/>
    </source>
</evidence>
<feature type="repeat" description="ANK" evidence="2">
    <location>
        <begin position="938"/>
        <end position="970"/>
    </location>
</feature>